<keyword evidence="12 18" id="KW-1133">Transmembrane helix</keyword>
<evidence type="ECO:0000256" key="6">
    <source>
        <dbReference type="ARBA" id="ARBA00022448"/>
    </source>
</evidence>
<evidence type="ECO:0000256" key="18">
    <source>
        <dbReference type="RuleBase" id="RU003403"/>
    </source>
</evidence>
<keyword evidence="7 18" id="KW-0679">Respiratory chain</keyword>
<dbReference type="InterPro" id="IPR001750">
    <property type="entry name" value="ND/Mrp_TM"/>
</dbReference>
<dbReference type="PRINTS" id="PR01436">
    <property type="entry name" value="NADHDHGNASE2"/>
</dbReference>
<dbReference type="GeneID" id="12354583"/>
<evidence type="ECO:0000256" key="7">
    <source>
        <dbReference type="ARBA" id="ARBA00022660"/>
    </source>
</evidence>
<protein>
    <recommendedName>
        <fullName evidence="5 18">NADH-ubiquinone oxidoreductase chain 2</fullName>
        <ecNumber evidence="4 18">7.1.1.2</ecNumber>
    </recommendedName>
</protein>
<gene>
    <name evidence="20" type="primary">ND2</name>
</gene>
<dbReference type="InterPro" id="IPR050175">
    <property type="entry name" value="Complex_I_Subunit_2"/>
</dbReference>
<comment type="similarity">
    <text evidence="3 18">Belongs to the complex I subunit 2 family.</text>
</comment>
<feature type="transmembrane region" description="Helical" evidence="18">
    <location>
        <begin position="54"/>
        <end position="76"/>
    </location>
</feature>
<organism evidence="20">
    <name type="scientific">Bothriocroton undatum</name>
    <name type="common">goanna tick</name>
    <dbReference type="NCBI Taxonomy" id="65642"/>
    <lineage>
        <taxon>Eukaryota</taxon>
        <taxon>Metazoa</taxon>
        <taxon>Ecdysozoa</taxon>
        <taxon>Arthropoda</taxon>
        <taxon>Chelicerata</taxon>
        <taxon>Arachnida</taxon>
        <taxon>Acari</taxon>
        <taxon>Parasitiformes</taxon>
        <taxon>Ixodida</taxon>
        <taxon>Ixodoidea</taxon>
        <taxon>Ixodidae</taxon>
        <taxon>Bothriocrotoninae</taxon>
        <taxon>Bothriocroton</taxon>
    </lineage>
</organism>
<evidence type="ECO:0000259" key="19">
    <source>
        <dbReference type="Pfam" id="PF00361"/>
    </source>
</evidence>
<keyword evidence="14 18" id="KW-0830">Ubiquinone</keyword>
<dbReference type="PANTHER" id="PTHR46552">
    <property type="entry name" value="NADH-UBIQUINONE OXIDOREDUCTASE CHAIN 2"/>
    <property type="match status" value="1"/>
</dbReference>
<dbReference type="RefSeq" id="YP_006234404.1">
    <property type="nucleotide sequence ID" value="NC_017757.1"/>
</dbReference>
<evidence type="ECO:0000256" key="16">
    <source>
        <dbReference type="ARBA" id="ARBA00023136"/>
    </source>
</evidence>
<dbReference type="GO" id="GO:0008137">
    <property type="term" value="F:NADH dehydrogenase (ubiquinone) activity"/>
    <property type="evidence" value="ECO:0007669"/>
    <property type="project" value="UniProtKB-EC"/>
</dbReference>
<feature type="domain" description="NADH:quinone oxidoreductase/Mrp antiporter transmembrane" evidence="19">
    <location>
        <begin position="79"/>
        <end position="270"/>
    </location>
</feature>
<evidence type="ECO:0000256" key="9">
    <source>
        <dbReference type="ARBA" id="ARBA00022792"/>
    </source>
</evidence>
<keyword evidence="6" id="KW-0813">Transport</keyword>
<evidence type="ECO:0000313" key="20">
    <source>
        <dbReference type="EMBL" id="AET63052.1"/>
    </source>
</evidence>
<evidence type="ECO:0000256" key="11">
    <source>
        <dbReference type="ARBA" id="ARBA00022982"/>
    </source>
</evidence>
<keyword evidence="8 18" id="KW-0812">Transmembrane</keyword>
<evidence type="ECO:0000256" key="12">
    <source>
        <dbReference type="ARBA" id="ARBA00022989"/>
    </source>
</evidence>
<feature type="transmembrane region" description="Helical" evidence="18">
    <location>
        <begin position="301"/>
        <end position="319"/>
    </location>
</feature>
<dbReference type="GO" id="GO:0006120">
    <property type="term" value="P:mitochondrial electron transport, NADH to ubiquinone"/>
    <property type="evidence" value="ECO:0007669"/>
    <property type="project" value="InterPro"/>
</dbReference>
<dbReference type="AlphaFoldDB" id="H9M735"/>
<proteinExistence type="inferred from homology"/>
<evidence type="ECO:0000256" key="5">
    <source>
        <dbReference type="ARBA" id="ARBA00021008"/>
    </source>
</evidence>
<keyword evidence="15 18" id="KW-0496">Mitochondrion</keyword>
<feature type="transmembrane region" description="Helical" evidence="18">
    <location>
        <begin position="225"/>
        <end position="254"/>
    </location>
</feature>
<evidence type="ECO:0000256" key="15">
    <source>
        <dbReference type="ARBA" id="ARBA00023128"/>
    </source>
</evidence>
<evidence type="ECO:0000256" key="14">
    <source>
        <dbReference type="ARBA" id="ARBA00023075"/>
    </source>
</evidence>
<evidence type="ECO:0000256" key="3">
    <source>
        <dbReference type="ARBA" id="ARBA00007012"/>
    </source>
</evidence>
<reference evidence="20" key="1">
    <citation type="journal article" date="2012" name="Mol. Phylogenet. Evol.">
        <title>Phylogenetic analysis of ticks (Acari: Ixodida) using mitochondrial genomes and nuclear rRNA genes indicates that the genus Amblyomma is polyphyletic.</title>
        <authorList>
            <person name="Burger T.D."/>
            <person name="Shao R."/>
            <person name="Beati L."/>
            <person name="Miller H."/>
            <person name="Barker S.C."/>
        </authorList>
    </citation>
    <scope>NUCLEOTIDE SEQUENCE</scope>
</reference>
<keyword evidence="11 18" id="KW-0249">Electron transport</keyword>
<dbReference type="EC" id="7.1.1.2" evidence="4 18"/>
<dbReference type="PANTHER" id="PTHR46552:SF1">
    <property type="entry name" value="NADH-UBIQUINONE OXIDOREDUCTASE CHAIN 2"/>
    <property type="match status" value="1"/>
</dbReference>
<keyword evidence="10 18" id="KW-1278">Translocase</keyword>
<dbReference type="Pfam" id="PF00361">
    <property type="entry name" value="Proton_antipo_M"/>
    <property type="match status" value="1"/>
</dbReference>
<dbReference type="InterPro" id="IPR003917">
    <property type="entry name" value="NADH_UbQ_OxRdtase_chain2"/>
</dbReference>
<comment type="catalytic activity">
    <reaction evidence="17 18">
        <text>a ubiquinone + NADH + 5 H(+)(in) = a ubiquinol + NAD(+) + 4 H(+)(out)</text>
        <dbReference type="Rhea" id="RHEA:29091"/>
        <dbReference type="Rhea" id="RHEA-COMP:9565"/>
        <dbReference type="Rhea" id="RHEA-COMP:9566"/>
        <dbReference type="ChEBI" id="CHEBI:15378"/>
        <dbReference type="ChEBI" id="CHEBI:16389"/>
        <dbReference type="ChEBI" id="CHEBI:17976"/>
        <dbReference type="ChEBI" id="CHEBI:57540"/>
        <dbReference type="ChEBI" id="CHEBI:57945"/>
        <dbReference type="EC" id="7.1.1.2"/>
    </reaction>
</comment>
<evidence type="ECO:0000256" key="4">
    <source>
        <dbReference type="ARBA" id="ARBA00012944"/>
    </source>
</evidence>
<keyword evidence="13 18" id="KW-0520">NAD</keyword>
<comment type="function">
    <text evidence="18">Core subunit of the mitochondrial membrane respiratory chain NADH dehydrogenase (Complex I) which catalyzes electron transfer from NADH through the respiratory chain, using ubiquinone as an electron acceptor. Essential for the catalytic activity and assembly of complex I.</text>
</comment>
<evidence type="ECO:0000256" key="10">
    <source>
        <dbReference type="ARBA" id="ARBA00022967"/>
    </source>
</evidence>
<dbReference type="GO" id="GO:0005743">
    <property type="term" value="C:mitochondrial inner membrane"/>
    <property type="evidence" value="ECO:0007669"/>
    <property type="project" value="UniProtKB-SubCell"/>
</dbReference>
<keyword evidence="9 18" id="KW-0999">Mitochondrion inner membrane</keyword>
<feature type="transmembrane region" description="Helical" evidence="18">
    <location>
        <begin position="82"/>
        <end position="105"/>
    </location>
</feature>
<comment type="function">
    <text evidence="1">Core subunit of the mitochondrial membrane respiratory chain NADH dehydrogenase (Complex I) that is believed to belong to the minimal assembly required for catalysis. Complex I functions in the transfer of electrons from NADH to the respiratory chain. The immediate electron acceptor for the enzyme is believed to be ubiquinone.</text>
</comment>
<feature type="transmembrane region" description="Helical" evidence="18">
    <location>
        <begin position="186"/>
        <end position="204"/>
    </location>
</feature>
<accession>H9M735</accession>
<sequence>MFFKMLMMWMILVSILIAISSNFWLIFWTSLEINLMAFLPILNNKNIANCNSMIMYFVIQSFSSSLFFMSSIMWMIEELNLFLIIINISMMIKLGMIPFHFWIVLMSETVEMNSLMILLTFQKMIPLFILTKSISWIILVFSIISSIFGSLMLMNLKMIRKIMIFSSISHLGWMTILIVIKSKFWIIYLLIYSMILFKIFKNLKNNKIYVFSHFFFKKMSSYEKILLISSMMSLGGVPPFLGFFTKLISILMIIKFSVSISMILIISSLINTYYYTRILLPVLISSKKLVIVFKIKKNLKSIFINFNLTLLIIMMTLLMC</sequence>
<evidence type="ECO:0000256" key="8">
    <source>
        <dbReference type="ARBA" id="ARBA00022692"/>
    </source>
</evidence>
<evidence type="ECO:0000256" key="2">
    <source>
        <dbReference type="ARBA" id="ARBA00004448"/>
    </source>
</evidence>
<dbReference type="EMBL" id="JN863728">
    <property type="protein sequence ID" value="AET63052.1"/>
    <property type="molecule type" value="Genomic_DNA"/>
</dbReference>
<keyword evidence="16 18" id="KW-0472">Membrane</keyword>
<feature type="transmembrane region" description="Helical" evidence="18">
    <location>
        <begin position="136"/>
        <end position="155"/>
    </location>
</feature>
<comment type="subcellular location">
    <subcellularLocation>
        <location evidence="2 18">Mitochondrion inner membrane</location>
        <topology evidence="2 18">Multi-pass membrane protein</topology>
    </subcellularLocation>
</comment>
<geneLocation type="mitochondrion" evidence="20"/>
<evidence type="ECO:0000256" key="17">
    <source>
        <dbReference type="ARBA" id="ARBA00049551"/>
    </source>
</evidence>
<evidence type="ECO:0000256" key="13">
    <source>
        <dbReference type="ARBA" id="ARBA00023027"/>
    </source>
</evidence>
<evidence type="ECO:0000256" key="1">
    <source>
        <dbReference type="ARBA" id="ARBA00003257"/>
    </source>
</evidence>
<name>H9M735_9ACAR</name>
<dbReference type="CTD" id="4536"/>
<feature type="transmembrane region" description="Helical" evidence="18">
    <location>
        <begin position="6"/>
        <end position="33"/>
    </location>
</feature>